<name>A0A1F7GDX5_9BACT</name>
<dbReference type="GO" id="GO:0005829">
    <property type="term" value="C:cytosol"/>
    <property type="evidence" value="ECO:0007669"/>
    <property type="project" value="TreeGrafter"/>
</dbReference>
<dbReference type="InterPro" id="IPR001714">
    <property type="entry name" value="Pept_M24_MAP"/>
</dbReference>
<comment type="cofactor">
    <cofactor evidence="6">
        <name>Co(2+)</name>
        <dbReference type="ChEBI" id="CHEBI:48828"/>
    </cofactor>
    <cofactor evidence="6">
        <name>Zn(2+)</name>
        <dbReference type="ChEBI" id="CHEBI:29105"/>
    </cofactor>
    <cofactor evidence="6">
        <name>Mn(2+)</name>
        <dbReference type="ChEBI" id="CHEBI:29035"/>
    </cofactor>
    <cofactor evidence="6">
        <name>Fe(2+)</name>
        <dbReference type="ChEBI" id="CHEBI:29033"/>
    </cofactor>
    <text evidence="6">Binds 2 divalent metal cations per subunit. Has a high-affinity and a low affinity metal-binding site. The true nature of the physiological cofactor is under debate. The enzyme is active with cobalt, zinc, manganese or divalent iron ions. Most likely, methionine aminopeptidases function as mononuclear Fe(2+)-metalloproteases under physiological conditions, and the catalytically relevant metal-binding site has been assigned to the histidine-containing high-affinity site.</text>
</comment>
<dbReference type="PRINTS" id="PR00599">
    <property type="entry name" value="MAPEPTIDASE"/>
</dbReference>
<dbReference type="InterPro" id="IPR002467">
    <property type="entry name" value="Pept_M24A_MAP1"/>
</dbReference>
<keyword evidence="3 6" id="KW-0645">Protease</keyword>
<dbReference type="SUPFAM" id="SSF55920">
    <property type="entry name" value="Creatinase/aminopeptidase"/>
    <property type="match status" value="1"/>
</dbReference>
<comment type="function">
    <text evidence="1 6">Removes the N-terminal methionine from nascent proteins. The N-terminal methionine is often cleaved when the second residue in the primary sequence is small and uncharged (Met-Ala-, Cys, Gly, Pro, Ser, Thr, or Val). Requires deformylation of the N(alpha)-formylated initiator methionine before it can be hydrolyzed.</text>
</comment>
<dbReference type="AlphaFoldDB" id="A0A1F7GDX5"/>
<dbReference type="PANTHER" id="PTHR43330:SF27">
    <property type="entry name" value="METHIONINE AMINOPEPTIDASE"/>
    <property type="match status" value="1"/>
</dbReference>
<dbReference type="EMBL" id="MFZG01000010">
    <property type="protein sequence ID" value="OGK17181.1"/>
    <property type="molecule type" value="Genomic_DNA"/>
</dbReference>
<evidence type="ECO:0000256" key="3">
    <source>
        <dbReference type="ARBA" id="ARBA00022670"/>
    </source>
</evidence>
<feature type="binding site" evidence="6">
    <location>
        <position position="175"/>
    </location>
    <ligand>
        <name>substrate</name>
    </ligand>
</feature>
<feature type="binding site" evidence="6">
    <location>
        <position position="235"/>
    </location>
    <ligand>
        <name>a divalent metal cation</name>
        <dbReference type="ChEBI" id="CHEBI:60240"/>
        <label>2</label>
        <note>catalytic</note>
    </ligand>
</feature>
<evidence type="ECO:0000256" key="2">
    <source>
        <dbReference type="ARBA" id="ARBA00022438"/>
    </source>
</evidence>
<dbReference type="InterPro" id="IPR000994">
    <property type="entry name" value="Pept_M24"/>
</dbReference>
<comment type="caution">
    <text evidence="9">The sequence shown here is derived from an EMBL/GenBank/DDBJ whole genome shotgun (WGS) entry which is preliminary data.</text>
</comment>
<comment type="catalytic activity">
    <reaction evidence="6 7">
        <text>Release of N-terminal amino acids, preferentially methionine, from peptides and arylamides.</text>
        <dbReference type="EC" id="3.4.11.18"/>
    </reaction>
</comment>
<dbReference type="GO" id="GO:0046872">
    <property type="term" value="F:metal ion binding"/>
    <property type="evidence" value="ECO:0007669"/>
    <property type="project" value="UniProtKB-UniRule"/>
</dbReference>
<dbReference type="Proteomes" id="UP000177208">
    <property type="component" value="Unassembled WGS sequence"/>
</dbReference>
<dbReference type="GO" id="GO:0070006">
    <property type="term" value="F:metalloaminopeptidase activity"/>
    <property type="evidence" value="ECO:0007669"/>
    <property type="project" value="UniProtKB-UniRule"/>
</dbReference>
<keyword evidence="4 6" id="KW-0479">Metal-binding</keyword>
<feature type="binding site" evidence="6">
    <location>
        <position position="94"/>
    </location>
    <ligand>
        <name>a divalent metal cation</name>
        <dbReference type="ChEBI" id="CHEBI:60240"/>
        <label>1</label>
    </ligand>
</feature>
<evidence type="ECO:0000256" key="5">
    <source>
        <dbReference type="ARBA" id="ARBA00022801"/>
    </source>
</evidence>
<feature type="binding site" evidence="6">
    <location>
        <position position="105"/>
    </location>
    <ligand>
        <name>a divalent metal cation</name>
        <dbReference type="ChEBI" id="CHEBI:60240"/>
        <label>1</label>
    </ligand>
</feature>
<evidence type="ECO:0000259" key="8">
    <source>
        <dbReference type="Pfam" id="PF00557"/>
    </source>
</evidence>
<sequence length="249" mass="27928">MIKLKTKEEIRLMIEGGKRLKEVVNILRLKIKPGVTTRQIDSQAEELINKMGGEPSFKRVKGYTWSTCISLNEQIVHTPPSGRIIADGDMLTIDIGMYYKGFHTDFAYTLAIGSRDKKVEEFLQTGKKALRSALAKAKKGRRLGEISYAIETEVKSKKYSVVRELTGHGIGRKLHEDPMITGYVDIPIDKTIVIKRGLVIAIEVIYAMGRSEMEYEHDSDWSIKTADGSLSACFEKTVAITDTKTIILT</sequence>
<dbReference type="HAMAP" id="MF_01974">
    <property type="entry name" value="MetAP_1"/>
    <property type="match status" value="1"/>
</dbReference>
<feature type="binding site" evidence="6">
    <location>
        <position position="235"/>
    </location>
    <ligand>
        <name>a divalent metal cation</name>
        <dbReference type="ChEBI" id="CHEBI:60240"/>
        <label>1</label>
    </ligand>
</feature>
<dbReference type="PANTHER" id="PTHR43330">
    <property type="entry name" value="METHIONINE AMINOPEPTIDASE"/>
    <property type="match status" value="1"/>
</dbReference>
<evidence type="ECO:0000256" key="6">
    <source>
        <dbReference type="HAMAP-Rule" id="MF_01974"/>
    </source>
</evidence>
<dbReference type="NCBIfam" id="TIGR00500">
    <property type="entry name" value="met_pdase_I"/>
    <property type="match status" value="1"/>
</dbReference>
<gene>
    <name evidence="6" type="primary">map</name>
    <name evidence="9" type="ORF">A2774_02155</name>
</gene>
<dbReference type="InterPro" id="IPR036005">
    <property type="entry name" value="Creatinase/aminopeptidase-like"/>
</dbReference>
<dbReference type="EC" id="3.4.11.18" evidence="6 7"/>
<evidence type="ECO:0000313" key="9">
    <source>
        <dbReference type="EMBL" id="OGK17181.1"/>
    </source>
</evidence>
<evidence type="ECO:0000256" key="1">
    <source>
        <dbReference type="ARBA" id="ARBA00002521"/>
    </source>
</evidence>
<feature type="binding site" evidence="6">
    <location>
        <position position="77"/>
    </location>
    <ligand>
        <name>substrate</name>
    </ligand>
</feature>
<evidence type="ECO:0000256" key="7">
    <source>
        <dbReference type="RuleBase" id="RU003653"/>
    </source>
</evidence>
<accession>A0A1F7GDX5</accession>
<reference evidence="9 10" key="1">
    <citation type="journal article" date="2016" name="Nat. Commun.">
        <title>Thousands of microbial genomes shed light on interconnected biogeochemical processes in an aquifer system.</title>
        <authorList>
            <person name="Anantharaman K."/>
            <person name="Brown C.T."/>
            <person name="Hug L.A."/>
            <person name="Sharon I."/>
            <person name="Castelle C.J."/>
            <person name="Probst A.J."/>
            <person name="Thomas B.C."/>
            <person name="Singh A."/>
            <person name="Wilkins M.J."/>
            <person name="Karaoz U."/>
            <person name="Brodie E.L."/>
            <person name="Williams K.H."/>
            <person name="Hubbard S.S."/>
            <person name="Banfield J.F."/>
        </authorList>
    </citation>
    <scope>NUCLEOTIDE SEQUENCE [LARGE SCALE GENOMIC DNA]</scope>
</reference>
<dbReference type="Pfam" id="PF00557">
    <property type="entry name" value="Peptidase_M24"/>
    <property type="match status" value="1"/>
</dbReference>
<feature type="binding site" evidence="6">
    <location>
        <position position="203"/>
    </location>
    <ligand>
        <name>a divalent metal cation</name>
        <dbReference type="ChEBI" id="CHEBI:60240"/>
        <label>2</label>
        <note>catalytic</note>
    </ligand>
</feature>
<feature type="binding site" evidence="6">
    <location>
        <position position="105"/>
    </location>
    <ligand>
        <name>a divalent metal cation</name>
        <dbReference type="ChEBI" id="CHEBI:60240"/>
        <label>2</label>
        <note>catalytic</note>
    </ligand>
</feature>
<evidence type="ECO:0000313" key="10">
    <source>
        <dbReference type="Proteomes" id="UP000177208"/>
    </source>
</evidence>
<feature type="binding site" evidence="6">
    <location>
        <position position="168"/>
    </location>
    <ligand>
        <name>a divalent metal cation</name>
        <dbReference type="ChEBI" id="CHEBI:60240"/>
        <label>2</label>
        <note>catalytic</note>
    </ligand>
</feature>
<evidence type="ECO:0000256" key="4">
    <source>
        <dbReference type="ARBA" id="ARBA00022723"/>
    </source>
</evidence>
<comment type="similarity">
    <text evidence="6">Belongs to the peptidase M24A family. Methionine aminopeptidase type 1 subfamily.</text>
</comment>
<keyword evidence="2 6" id="KW-0031">Aminopeptidase</keyword>
<organism evidence="9 10">
    <name type="scientific">Candidatus Roizmanbacteria bacterium RIFCSPHIGHO2_01_FULL_39_12c</name>
    <dbReference type="NCBI Taxonomy" id="1802031"/>
    <lineage>
        <taxon>Bacteria</taxon>
        <taxon>Candidatus Roizmaniibacteriota</taxon>
    </lineage>
</organism>
<feature type="domain" description="Peptidase M24" evidence="8">
    <location>
        <begin position="13"/>
        <end position="241"/>
    </location>
</feature>
<dbReference type="GO" id="GO:0004239">
    <property type="term" value="F:initiator methionyl aminopeptidase activity"/>
    <property type="evidence" value="ECO:0007669"/>
    <property type="project" value="UniProtKB-UniRule"/>
</dbReference>
<protein>
    <recommendedName>
        <fullName evidence="6 7">Methionine aminopeptidase</fullName>
        <shortName evidence="6">MAP</shortName>
        <shortName evidence="6">MetAP</shortName>
        <ecNumber evidence="6 7">3.4.11.18</ecNumber>
    </recommendedName>
    <alternativeName>
        <fullName evidence="6">Peptidase M</fullName>
    </alternativeName>
</protein>
<dbReference type="GO" id="GO:0006508">
    <property type="term" value="P:proteolysis"/>
    <property type="evidence" value="ECO:0007669"/>
    <property type="project" value="UniProtKB-KW"/>
</dbReference>
<dbReference type="Gene3D" id="3.90.230.10">
    <property type="entry name" value="Creatinase/methionine aminopeptidase superfamily"/>
    <property type="match status" value="1"/>
</dbReference>
<keyword evidence="5 6" id="KW-0378">Hydrolase</keyword>
<comment type="subunit">
    <text evidence="6">Monomer.</text>
</comment>
<proteinExistence type="inferred from homology"/>